<dbReference type="PANTHER" id="PTHR47529">
    <property type="entry name" value="PEPTIDYL-PROLYL CIS-TRANS ISOMERASE D"/>
    <property type="match status" value="1"/>
</dbReference>
<evidence type="ECO:0000256" key="8">
    <source>
        <dbReference type="ARBA" id="ARBA00023186"/>
    </source>
</evidence>
<evidence type="ECO:0000256" key="13">
    <source>
        <dbReference type="ARBA" id="ARBA00042775"/>
    </source>
</evidence>
<dbReference type="Pfam" id="PF13624">
    <property type="entry name" value="SurA_N_3"/>
    <property type="match status" value="1"/>
</dbReference>
<gene>
    <name evidence="16" type="ORF">JO391_07970</name>
</gene>
<comment type="similarity">
    <text evidence="11">Belongs to the PpiD chaperone family.</text>
</comment>
<keyword evidence="7 14" id="KW-0472">Membrane</keyword>
<keyword evidence="5 14" id="KW-0812">Transmembrane</keyword>
<sequence length="625" mass="66518">MANPPNDPDAMKKKGGKVSHFFVYGILALSFVGLGGYGVTNFSSNNQAVGAVGDQEISAQDYFNAVRQEMNAFSSQIGSPVTFEMAQQIGLDQRALQSLVGRTALDAEAARIGLSVGDATVAQAIMKIPAFQGAGGTFDRDAYKFTLQQNNLTEPDFEASIRKDEARTVLQGAIVGGFAAPEAATKAMADWVGERRDITVLRLNELDLAAPPPEASDEELKAFYDANIDKFTKPEAKRITFAALFPETLAPSMPVDDAALKKVYDERIEEFDIPERRLVERLVYPTQADADAAKAKLDAGTPFETLVAERQLTLDDIDMGDVTREDLGPAADAVFAMTEPGVIGPVETDLGPALIRMNGILAAENTPFEAARETLAAEQQTDAARRAIGDKVEAIDDELAGGVTLEDLAKEQGMDLATIDFVPGAQTDEKIAAYPEFRDAAAKLAAGDFPEAVMLSDGGLFAARLDEVVPAAPIPFDEAREQVVAAWRADAMARALKTRGEEIVAAVKAGGDMGSFGILDVTRGLSREGSVEAMPADFVTTLFGMTEGDLTVVSGPDFAAVVRLDKIVRPDPESADAQALVQAIGAQFEQAIAQDALSDYVRAVQTEMGLTLNQAVITAVNGQIN</sequence>
<accession>A0A8G0ZYG3</accession>
<evidence type="ECO:0000256" key="5">
    <source>
        <dbReference type="ARBA" id="ARBA00022692"/>
    </source>
</evidence>
<dbReference type="InterPro" id="IPR046357">
    <property type="entry name" value="PPIase_dom_sf"/>
</dbReference>
<comment type="subcellular location">
    <subcellularLocation>
        <location evidence="1">Cell inner membrane</location>
        <topology evidence="1">Single-pass type II membrane protein</topology>
        <orientation evidence="1">Periplasmic side</orientation>
    </subcellularLocation>
</comment>
<dbReference type="Gene3D" id="3.10.50.40">
    <property type="match status" value="1"/>
</dbReference>
<evidence type="ECO:0000256" key="4">
    <source>
        <dbReference type="ARBA" id="ARBA00022519"/>
    </source>
</evidence>
<dbReference type="SUPFAM" id="SSF54534">
    <property type="entry name" value="FKBP-like"/>
    <property type="match status" value="1"/>
</dbReference>
<dbReference type="GO" id="GO:0003755">
    <property type="term" value="F:peptidyl-prolyl cis-trans isomerase activity"/>
    <property type="evidence" value="ECO:0007669"/>
    <property type="project" value="InterPro"/>
</dbReference>
<evidence type="ECO:0000256" key="1">
    <source>
        <dbReference type="ARBA" id="ARBA00004382"/>
    </source>
</evidence>
<reference evidence="16" key="1">
    <citation type="submission" date="2021-02" db="EMBL/GenBank/DDBJ databases">
        <title>Rhodobacter shimadae sp. nov., an aerobic anoxygenic phototrophic bacterium isolated from a hot spring.</title>
        <authorList>
            <person name="Muramatsu S."/>
            <person name="Haruta S."/>
            <person name="Hirose S."/>
            <person name="Hanada S."/>
        </authorList>
    </citation>
    <scope>NUCLEOTIDE SEQUENCE</scope>
    <source>
        <strain evidence="16">N10</strain>
    </source>
</reference>
<evidence type="ECO:0000256" key="9">
    <source>
        <dbReference type="ARBA" id="ARBA00030642"/>
    </source>
</evidence>
<keyword evidence="8" id="KW-0143">Chaperone</keyword>
<dbReference type="Pfam" id="PF13145">
    <property type="entry name" value="Rotamase_2"/>
    <property type="match status" value="2"/>
</dbReference>
<keyword evidence="6 14" id="KW-1133">Transmembrane helix</keyword>
<evidence type="ECO:0000313" key="16">
    <source>
        <dbReference type="EMBL" id="QYZ71422.1"/>
    </source>
</evidence>
<dbReference type="InterPro" id="IPR052029">
    <property type="entry name" value="PpiD_chaperone"/>
</dbReference>
<evidence type="ECO:0000256" key="3">
    <source>
        <dbReference type="ARBA" id="ARBA00022475"/>
    </source>
</evidence>
<dbReference type="AlphaFoldDB" id="A0A8G0ZYG3"/>
<feature type="domain" description="PpiC" evidence="15">
    <location>
        <begin position="391"/>
        <end position="481"/>
    </location>
</feature>
<dbReference type="KEGG" id="nsm:JO391_07970"/>
<keyword evidence="4" id="KW-0997">Cell inner membrane</keyword>
<dbReference type="InterPro" id="IPR027304">
    <property type="entry name" value="Trigger_fact/SurA_dom_sf"/>
</dbReference>
<proteinExistence type="inferred from homology"/>
<evidence type="ECO:0000256" key="12">
    <source>
        <dbReference type="ARBA" id="ARBA00040743"/>
    </source>
</evidence>
<feature type="transmembrane region" description="Helical" evidence="14">
    <location>
        <begin position="21"/>
        <end position="39"/>
    </location>
</feature>
<evidence type="ECO:0000259" key="15">
    <source>
        <dbReference type="Pfam" id="PF13145"/>
    </source>
</evidence>
<dbReference type="Proteomes" id="UP000826300">
    <property type="component" value="Chromosome"/>
</dbReference>
<organism evidence="16 17">
    <name type="scientific">Neotabrizicola shimadae</name>
    <dbReference type="NCBI Taxonomy" id="2807096"/>
    <lineage>
        <taxon>Bacteria</taxon>
        <taxon>Pseudomonadati</taxon>
        <taxon>Pseudomonadota</taxon>
        <taxon>Alphaproteobacteria</taxon>
        <taxon>Rhodobacterales</taxon>
        <taxon>Paracoccaceae</taxon>
        <taxon>Neotabrizicola</taxon>
    </lineage>
</organism>
<feature type="domain" description="PpiC" evidence="15">
    <location>
        <begin position="255"/>
        <end position="373"/>
    </location>
</feature>
<evidence type="ECO:0000256" key="6">
    <source>
        <dbReference type="ARBA" id="ARBA00022989"/>
    </source>
</evidence>
<dbReference type="PANTHER" id="PTHR47529:SF1">
    <property type="entry name" value="PERIPLASMIC CHAPERONE PPID"/>
    <property type="match status" value="1"/>
</dbReference>
<protein>
    <recommendedName>
        <fullName evidence="2">Parvulin-like PPIase</fullName>
    </recommendedName>
    <alternativeName>
        <fullName evidence="9">Peptidyl-prolyl cis-trans isomerase plp</fullName>
    </alternativeName>
    <alternativeName>
        <fullName evidence="12">Periplasmic chaperone PpiD</fullName>
    </alternativeName>
    <alternativeName>
        <fullName evidence="13">Periplasmic folding chaperone</fullName>
    </alternativeName>
    <alternativeName>
        <fullName evidence="10">Rotamase plp</fullName>
    </alternativeName>
</protein>
<dbReference type="RefSeq" id="WP_220663950.1">
    <property type="nucleotide sequence ID" value="NZ_CP069370.1"/>
</dbReference>
<name>A0A8G0ZYG3_9RHOB</name>
<dbReference type="SUPFAM" id="SSF109998">
    <property type="entry name" value="Triger factor/SurA peptide-binding domain-like"/>
    <property type="match status" value="1"/>
</dbReference>
<evidence type="ECO:0000256" key="14">
    <source>
        <dbReference type="SAM" id="Phobius"/>
    </source>
</evidence>
<evidence type="ECO:0000256" key="11">
    <source>
        <dbReference type="ARBA" id="ARBA00038408"/>
    </source>
</evidence>
<evidence type="ECO:0000256" key="2">
    <source>
        <dbReference type="ARBA" id="ARBA00018370"/>
    </source>
</evidence>
<keyword evidence="3" id="KW-1003">Cell membrane</keyword>
<dbReference type="Gene3D" id="1.10.4030.10">
    <property type="entry name" value="Porin chaperone SurA, peptide-binding domain"/>
    <property type="match status" value="1"/>
</dbReference>
<dbReference type="GO" id="GO:0005886">
    <property type="term" value="C:plasma membrane"/>
    <property type="evidence" value="ECO:0007669"/>
    <property type="project" value="UniProtKB-SubCell"/>
</dbReference>
<evidence type="ECO:0000256" key="7">
    <source>
        <dbReference type="ARBA" id="ARBA00023136"/>
    </source>
</evidence>
<dbReference type="InterPro" id="IPR000297">
    <property type="entry name" value="PPIase_PpiC"/>
</dbReference>
<evidence type="ECO:0000256" key="10">
    <source>
        <dbReference type="ARBA" id="ARBA00031484"/>
    </source>
</evidence>
<dbReference type="EMBL" id="CP069370">
    <property type="protein sequence ID" value="QYZ71422.1"/>
    <property type="molecule type" value="Genomic_DNA"/>
</dbReference>
<evidence type="ECO:0000313" key="17">
    <source>
        <dbReference type="Proteomes" id="UP000826300"/>
    </source>
</evidence>
<keyword evidence="17" id="KW-1185">Reference proteome</keyword>